<evidence type="ECO:0000313" key="2">
    <source>
        <dbReference type="EMBL" id="TXK12498.1"/>
    </source>
</evidence>
<name>A0A5C8I048_9MICO</name>
<feature type="transmembrane region" description="Helical" evidence="1">
    <location>
        <begin position="113"/>
        <end position="132"/>
    </location>
</feature>
<proteinExistence type="predicted"/>
<sequence>MSPNPVSSTPVLRTALRWGLLVGLGVVVLAAVVGVAVGGADGLWSGVIGALVGVLFPALTAVSILVGNHWFGTPNYLQIFFGVVMGGWILKFVLVIVALLLLMRVEWLVTPVFYGALVAAAVASLVVDLVVLSRMRLPGVSDTTLPQTNPED</sequence>
<feature type="transmembrane region" description="Helical" evidence="1">
    <location>
        <begin position="18"/>
        <end position="37"/>
    </location>
</feature>
<keyword evidence="3" id="KW-1185">Reference proteome</keyword>
<feature type="transmembrane region" description="Helical" evidence="1">
    <location>
        <begin position="79"/>
        <end position="101"/>
    </location>
</feature>
<dbReference type="RefSeq" id="WP_147893225.1">
    <property type="nucleotide sequence ID" value="NZ_BAAANR010000001.1"/>
</dbReference>
<dbReference type="Proteomes" id="UP000321034">
    <property type="component" value="Unassembled WGS sequence"/>
</dbReference>
<gene>
    <name evidence="2" type="ORF">FVP77_03210</name>
</gene>
<comment type="caution">
    <text evidence="2">The sequence shown here is derived from an EMBL/GenBank/DDBJ whole genome shotgun (WGS) entry which is preliminary data.</text>
</comment>
<dbReference type="AlphaFoldDB" id="A0A5C8I048"/>
<dbReference type="EMBL" id="VRSV01000001">
    <property type="protein sequence ID" value="TXK12498.1"/>
    <property type="molecule type" value="Genomic_DNA"/>
</dbReference>
<keyword evidence="1" id="KW-0812">Transmembrane</keyword>
<evidence type="ECO:0000256" key="1">
    <source>
        <dbReference type="SAM" id="Phobius"/>
    </source>
</evidence>
<keyword evidence="1" id="KW-0472">Membrane</keyword>
<protein>
    <submittedName>
        <fullName evidence="2">Uncharacterized protein</fullName>
    </submittedName>
</protein>
<dbReference type="OrthoDB" id="5117309at2"/>
<accession>A0A5C8I048</accession>
<organism evidence="2 3">
    <name type="scientific">Microbacterium hatanonis</name>
    <dbReference type="NCBI Taxonomy" id="404366"/>
    <lineage>
        <taxon>Bacteria</taxon>
        <taxon>Bacillati</taxon>
        <taxon>Actinomycetota</taxon>
        <taxon>Actinomycetes</taxon>
        <taxon>Micrococcales</taxon>
        <taxon>Microbacteriaceae</taxon>
        <taxon>Microbacterium</taxon>
    </lineage>
</organism>
<keyword evidence="1" id="KW-1133">Transmembrane helix</keyword>
<feature type="transmembrane region" description="Helical" evidence="1">
    <location>
        <begin position="43"/>
        <end position="67"/>
    </location>
</feature>
<reference evidence="2 3" key="1">
    <citation type="submission" date="2019-08" db="EMBL/GenBank/DDBJ databases">
        <authorList>
            <person name="Dong K."/>
        </authorList>
    </citation>
    <scope>NUCLEOTIDE SEQUENCE [LARGE SCALE GENOMIC DNA]</scope>
    <source>
        <strain evidence="2 3">JCM14558</strain>
    </source>
</reference>
<evidence type="ECO:0000313" key="3">
    <source>
        <dbReference type="Proteomes" id="UP000321034"/>
    </source>
</evidence>